<dbReference type="FunFam" id="3.40.50.300:FF:000006">
    <property type="entry name" value="DNA-binding transcriptional regulator NtrC"/>
    <property type="match status" value="1"/>
</dbReference>
<evidence type="ECO:0000313" key="11">
    <source>
        <dbReference type="Proteomes" id="UP000198625"/>
    </source>
</evidence>
<protein>
    <recommendedName>
        <fullName evidence="7">HTH-type transcriptional regulatory protein TyrR</fullName>
    </recommendedName>
</protein>
<dbReference type="SUPFAM" id="SSF46689">
    <property type="entry name" value="Homeodomain-like"/>
    <property type="match status" value="1"/>
</dbReference>
<dbReference type="InterPro" id="IPR025662">
    <property type="entry name" value="Sigma_54_int_dom_ATP-bd_1"/>
</dbReference>
<dbReference type="Gene3D" id="1.10.8.60">
    <property type="match status" value="1"/>
</dbReference>
<keyword evidence="2" id="KW-0058">Aromatic hydrocarbons catabolism</keyword>
<dbReference type="SMART" id="SM00382">
    <property type="entry name" value="AAA"/>
    <property type="match status" value="1"/>
</dbReference>
<dbReference type="GO" id="GO:0005524">
    <property type="term" value="F:ATP binding"/>
    <property type="evidence" value="ECO:0007669"/>
    <property type="project" value="UniProtKB-KW"/>
</dbReference>
<dbReference type="Pfam" id="PF00158">
    <property type="entry name" value="Sigma54_activat"/>
    <property type="match status" value="1"/>
</dbReference>
<dbReference type="SUPFAM" id="SSF55785">
    <property type="entry name" value="PYP-like sensor domain (PAS domain)"/>
    <property type="match status" value="1"/>
</dbReference>
<keyword evidence="3" id="KW-0067">ATP-binding</keyword>
<dbReference type="GO" id="GO:0006355">
    <property type="term" value="P:regulation of DNA-templated transcription"/>
    <property type="evidence" value="ECO:0007669"/>
    <property type="project" value="InterPro"/>
</dbReference>
<dbReference type="OrthoDB" id="9803970at2"/>
<dbReference type="GO" id="GO:0003677">
    <property type="term" value="F:DNA binding"/>
    <property type="evidence" value="ECO:0007669"/>
    <property type="project" value="UniProtKB-KW"/>
</dbReference>
<dbReference type="EMBL" id="FNQE01000002">
    <property type="protein sequence ID" value="SDY55391.1"/>
    <property type="molecule type" value="Genomic_DNA"/>
</dbReference>
<keyword evidence="6" id="KW-0804">Transcription</keyword>
<keyword evidence="5" id="KW-0238">DNA-binding</keyword>
<evidence type="ECO:0000256" key="4">
    <source>
        <dbReference type="ARBA" id="ARBA00023015"/>
    </source>
</evidence>
<dbReference type="PROSITE" id="PS00676">
    <property type="entry name" value="SIGMA54_INTERACT_2"/>
    <property type="match status" value="1"/>
</dbReference>
<dbReference type="PROSITE" id="PS00675">
    <property type="entry name" value="SIGMA54_INTERACT_1"/>
    <property type="match status" value="1"/>
</dbReference>
<dbReference type="InterPro" id="IPR002078">
    <property type="entry name" value="Sigma_54_int"/>
</dbReference>
<dbReference type="InterPro" id="IPR035965">
    <property type="entry name" value="PAS-like_dom_sf"/>
</dbReference>
<evidence type="ECO:0000256" key="5">
    <source>
        <dbReference type="ARBA" id="ARBA00023125"/>
    </source>
</evidence>
<evidence type="ECO:0000256" key="2">
    <source>
        <dbReference type="ARBA" id="ARBA00022797"/>
    </source>
</evidence>
<dbReference type="PROSITE" id="PS50112">
    <property type="entry name" value="PAS"/>
    <property type="match status" value="1"/>
</dbReference>
<dbReference type="STRING" id="415015.SAMN05660462_00310"/>
<dbReference type="Gene3D" id="3.40.50.300">
    <property type="entry name" value="P-loop containing nucleotide triphosphate hydrolases"/>
    <property type="match status" value="1"/>
</dbReference>
<dbReference type="PANTHER" id="PTHR32071:SF57">
    <property type="entry name" value="C4-DICARBOXYLATE TRANSPORT TRANSCRIPTIONAL REGULATORY PROTEIN DCTD"/>
    <property type="match status" value="1"/>
</dbReference>
<gene>
    <name evidence="10" type="ORF">SAMN05660462_00310</name>
</gene>
<evidence type="ECO:0000259" key="9">
    <source>
        <dbReference type="PROSITE" id="PS50112"/>
    </source>
</evidence>
<dbReference type="InterPro" id="IPR027417">
    <property type="entry name" value="P-loop_NTPase"/>
</dbReference>
<keyword evidence="1" id="KW-0547">Nucleotide-binding</keyword>
<accession>A0A1H3KTF2</accession>
<feature type="domain" description="Sigma-54 factor interaction" evidence="8">
    <location>
        <begin position="208"/>
        <end position="438"/>
    </location>
</feature>
<dbReference type="InterPro" id="IPR000014">
    <property type="entry name" value="PAS"/>
</dbReference>
<dbReference type="InterPro" id="IPR025943">
    <property type="entry name" value="Sigma_54_int_dom_ATP-bd_2"/>
</dbReference>
<evidence type="ECO:0000256" key="7">
    <source>
        <dbReference type="ARBA" id="ARBA00029500"/>
    </source>
</evidence>
<sequence length="520" mass="58422">MNRFVRLEIITEDKIGMTLAILSQIYSANINLNSLEVFPKKVCVKMLSIDEAKKNLLIKNLSGLDGVIAINEIDLLSYETSERKLHAIINSVEDGIISINKDYKIEIFNDYCENIFNCKKEDVLGTDIRKLINNNSSITNLMKKENKHKDFQLNIESTGNKQYISTENLIKDDDDKILGAVISIKDTERAIQIANIISANKADAFKDIIGNSPSIEKVKEMAQLVAKNDSTILLRGESGTGKELFAKAIQNLSNRRSKSFVTLNCAALPDTLIESELFGYEKGSFTGAFEGGKDGLFKEAHGGTLFLDEIGELSGAMQAKLLRVLQEKSIRKIGSTKEEKVDVRIIAATNKDLEKMIQDNSFREDLYYRLNVIPIHIPPLRERLEDIPLFVAFFINSFNKKLDKIVEGAEGEFVNRLMKHSWPGNVRELKNVIERAMNLCEGSFLRTENLIIASHKNISAPESYLYSRDSLPLKKLVEDCEKGAIKSALINNKSIRAAAKALGVSHTTIINKVKKYNIKW</sequence>
<evidence type="ECO:0000256" key="6">
    <source>
        <dbReference type="ARBA" id="ARBA00023163"/>
    </source>
</evidence>
<dbReference type="InterPro" id="IPR009057">
    <property type="entry name" value="Homeodomain-like_sf"/>
</dbReference>
<dbReference type="Pfam" id="PF18024">
    <property type="entry name" value="HTH_50"/>
    <property type="match status" value="1"/>
</dbReference>
<dbReference type="Gene3D" id="3.30.70.260">
    <property type="match status" value="1"/>
</dbReference>
<dbReference type="RefSeq" id="WP_091726244.1">
    <property type="nucleotide sequence ID" value="NZ_FNQE01000002.1"/>
</dbReference>
<dbReference type="InterPro" id="IPR058031">
    <property type="entry name" value="AAA_lid_NorR"/>
</dbReference>
<dbReference type="Pfam" id="PF25601">
    <property type="entry name" value="AAA_lid_14"/>
    <property type="match status" value="1"/>
</dbReference>
<evidence type="ECO:0000259" key="8">
    <source>
        <dbReference type="PROSITE" id="PS50045"/>
    </source>
</evidence>
<feature type="domain" description="PAS" evidence="9">
    <location>
        <begin position="81"/>
        <end position="125"/>
    </location>
</feature>
<reference evidence="10 11" key="1">
    <citation type="submission" date="2016-10" db="EMBL/GenBank/DDBJ databases">
        <authorList>
            <person name="de Groot N.N."/>
        </authorList>
    </citation>
    <scope>NUCLEOTIDE SEQUENCE [LARGE SCALE GENOMIC DNA]</scope>
    <source>
        <strain evidence="10 11">DSM 21650</strain>
    </source>
</reference>
<dbReference type="Gene3D" id="1.10.10.60">
    <property type="entry name" value="Homeodomain-like"/>
    <property type="match status" value="1"/>
</dbReference>
<dbReference type="InterPro" id="IPR030828">
    <property type="entry name" value="HTH_TyrR"/>
</dbReference>
<evidence type="ECO:0000256" key="1">
    <source>
        <dbReference type="ARBA" id="ARBA00022741"/>
    </source>
</evidence>
<dbReference type="Pfam" id="PF13426">
    <property type="entry name" value="PAS_9"/>
    <property type="match status" value="1"/>
</dbReference>
<dbReference type="CDD" id="cd00130">
    <property type="entry name" value="PAS"/>
    <property type="match status" value="1"/>
</dbReference>
<keyword evidence="4" id="KW-0805">Transcription regulation</keyword>
<keyword evidence="11" id="KW-1185">Reference proteome</keyword>
<dbReference type="SUPFAM" id="SSF52540">
    <property type="entry name" value="P-loop containing nucleoside triphosphate hydrolases"/>
    <property type="match status" value="1"/>
</dbReference>
<dbReference type="InterPro" id="IPR025944">
    <property type="entry name" value="Sigma_54_int_dom_CS"/>
</dbReference>
<evidence type="ECO:0000256" key="3">
    <source>
        <dbReference type="ARBA" id="ARBA00022840"/>
    </source>
</evidence>
<dbReference type="Gene3D" id="3.30.450.20">
    <property type="entry name" value="PAS domain"/>
    <property type="match status" value="1"/>
</dbReference>
<dbReference type="PROSITE" id="PS00688">
    <property type="entry name" value="SIGMA54_INTERACT_3"/>
    <property type="match status" value="1"/>
</dbReference>
<dbReference type="PROSITE" id="PS50045">
    <property type="entry name" value="SIGMA54_INTERACT_4"/>
    <property type="match status" value="1"/>
</dbReference>
<organism evidence="10 11">
    <name type="scientific">Proteiniborus ethanoligenes</name>
    <dbReference type="NCBI Taxonomy" id="415015"/>
    <lineage>
        <taxon>Bacteria</taxon>
        <taxon>Bacillati</taxon>
        <taxon>Bacillota</taxon>
        <taxon>Clostridia</taxon>
        <taxon>Eubacteriales</taxon>
        <taxon>Proteiniborus</taxon>
    </lineage>
</organism>
<evidence type="ECO:0000313" key="10">
    <source>
        <dbReference type="EMBL" id="SDY55391.1"/>
    </source>
</evidence>
<dbReference type="AlphaFoldDB" id="A0A1H3KTF2"/>
<proteinExistence type="predicted"/>
<name>A0A1H3KTF2_9FIRM</name>
<dbReference type="Proteomes" id="UP000198625">
    <property type="component" value="Unassembled WGS sequence"/>
</dbReference>
<dbReference type="PANTHER" id="PTHR32071">
    <property type="entry name" value="TRANSCRIPTIONAL REGULATORY PROTEIN"/>
    <property type="match status" value="1"/>
</dbReference>
<dbReference type="InterPro" id="IPR003593">
    <property type="entry name" value="AAA+_ATPase"/>
</dbReference>
<dbReference type="CDD" id="cd00009">
    <property type="entry name" value="AAA"/>
    <property type="match status" value="1"/>
</dbReference>